<proteinExistence type="predicted"/>
<dbReference type="Gene3D" id="3.90.550.10">
    <property type="entry name" value="Spore Coat Polysaccharide Biosynthesis Protein SpsA, Chain A"/>
    <property type="match status" value="1"/>
</dbReference>
<evidence type="ECO:0000259" key="1">
    <source>
        <dbReference type="Pfam" id="PF00535"/>
    </source>
</evidence>
<dbReference type="SUPFAM" id="SSF53448">
    <property type="entry name" value="Nucleotide-diphospho-sugar transferases"/>
    <property type="match status" value="1"/>
</dbReference>
<dbReference type="Pfam" id="PF00535">
    <property type="entry name" value="Glycos_transf_2"/>
    <property type="match status" value="1"/>
</dbReference>
<name>A0A0F9PA41_9ZZZZ</name>
<dbReference type="EMBL" id="LAZR01005699">
    <property type="protein sequence ID" value="KKM97860.1"/>
    <property type="molecule type" value="Genomic_DNA"/>
</dbReference>
<sequence length="251" mass="27739">MDAKDLRYPSKIKCSVCLATWNKADILRDVLDSMCRQSPPFGFEVIVADDGSTDATAAVCRDAPVKYIHLESEGERGSAVARNAAYRAAVGEIIIAQSDDVVHGSDTTLARLVEELHSGEFVLATVRNVHPGTTESHGLACSEYTGRRRIKPYFFLGALWRADLYAVGGNDEDFTEMGGEDVWFADCLVSGSGLRWRILDDVIGYHQSHSYSPTRLEENRRMDELRLSKLRNARSGKGPYCAASGPWEYAP</sequence>
<gene>
    <name evidence="2" type="ORF">LCGC14_1163790</name>
</gene>
<feature type="domain" description="Glycosyltransferase 2-like" evidence="1">
    <location>
        <begin position="15"/>
        <end position="138"/>
    </location>
</feature>
<protein>
    <recommendedName>
        <fullName evidence="1">Glycosyltransferase 2-like domain-containing protein</fullName>
    </recommendedName>
</protein>
<dbReference type="PANTHER" id="PTHR43685">
    <property type="entry name" value="GLYCOSYLTRANSFERASE"/>
    <property type="match status" value="1"/>
</dbReference>
<organism evidence="2">
    <name type="scientific">marine sediment metagenome</name>
    <dbReference type="NCBI Taxonomy" id="412755"/>
    <lineage>
        <taxon>unclassified sequences</taxon>
        <taxon>metagenomes</taxon>
        <taxon>ecological metagenomes</taxon>
    </lineage>
</organism>
<dbReference type="InterPro" id="IPR029044">
    <property type="entry name" value="Nucleotide-diphossugar_trans"/>
</dbReference>
<comment type="caution">
    <text evidence="2">The sequence shown here is derived from an EMBL/GenBank/DDBJ whole genome shotgun (WGS) entry which is preliminary data.</text>
</comment>
<dbReference type="PANTHER" id="PTHR43685:SF3">
    <property type="entry name" value="SLR2126 PROTEIN"/>
    <property type="match status" value="1"/>
</dbReference>
<accession>A0A0F9PA41</accession>
<dbReference type="AlphaFoldDB" id="A0A0F9PA41"/>
<evidence type="ECO:0000313" key="2">
    <source>
        <dbReference type="EMBL" id="KKM97860.1"/>
    </source>
</evidence>
<dbReference type="InterPro" id="IPR001173">
    <property type="entry name" value="Glyco_trans_2-like"/>
</dbReference>
<reference evidence="2" key="1">
    <citation type="journal article" date="2015" name="Nature">
        <title>Complex archaea that bridge the gap between prokaryotes and eukaryotes.</title>
        <authorList>
            <person name="Spang A."/>
            <person name="Saw J.H."/>
            <person name="Jorgensen S.L."/>
            <person name="Zaremba-Niedzwiedzka K."/>
            <person name="Martijn J."/>
            <person name="Lind A.E."/>
            <person name="van Eijk R."/>
            <person name="Schleper C."/>
            <person name="Guy L."/>
            <person name="Ettema T.J."/>
        </authorList>
    </citation>
    <scope>NUCLEOTIDE SEQUENCE</scope>
</reference>
<dbReference type="InterPro" id="IPR050834">
    <property type="entry name" value="Glycosyltransf_2"/>
</dbReference>